<sequence>MTPLKITTRILYRVLLTIGLVASPYAPAETAPLSRADLVDARQIDRQWRGPRSGPAAAPGKRILYLAQDFRNGGILGVAEGVREAVKAIGWQLDVVDLHGADLADVDTCRRLLSLQPDGLVTAGVDARSNLSCLRQFQRLQIPVVGWHVGPDPGPISGTPVAMNVTTDNLAVARLAASVVVNSTPGQPTGVVIFTDGRFDIARRKADLLAAIIRRCEHCDLLAVEDISLAEIAFAGRAVADDLLRRFGRRWTHSLAINDLYYDAIAPVLALKGGARDQIQNVSAGDGSRSAYLRIRLNSFQVATIPEPLWLQGWILVDELNRLFAGESPDGYTLPVYLVDRANIDRHGGERNVFDPDVNYRRVFREIWNR</sequence>
<keyword evidence="4" id="KW-1185">Reference proteome</keyword>
<feature type="domain" description="Periplasmic binding protein" evidence="2">
    <location>
        <begin position="76"/>
        <end position="327"/>
    </location>
</feature>
<dbReference type="SUPFAM" id="SSF53822">
    <property type="entry name" value="Periplasmic binding protein-like I"/>
    <property type="match status" value="1"/>
</dbReference>
<dbReference type="Pfam" id="PF13407">
    <property type="entry name" value="Peripla_BP_4"/>
    <property type="match status" value="1"/>
</dbReference>
<comment type="caution">
    <text evidence="3">The sequence shown here is derived from an EMBL/GenBank/DDBJ whole genome shotgun (WGS) entry which is preliminary data.</text>
</comment>
<dbReference type="Proteomes" id="UP000319732">
    <property type="component" value="Unassembled WGS sequence"/>
</dbReference>
<dbReference type="EMBL" id="VHSG01000042">
    <property type="protein sequence ID" value="TQV66291.1"/>
    <property type="molecule type" value="Genomic_DNA"/>
</dbReference>
<dbReference type="InterPro" id="IPR025997">
    <property type="entry name" value="SBP_2_dom"/>
</dbReference>
<feature type="chain" id="PRO_5022149687" evidence="1">
    <location>
        <begin position="29"/>
        <end position="370"/>
    </location>
</feature>
<feature type="signal peptide" evidence="1">
    <location>
        <begin position="1"/>
        <end position="28"/>
    </location>
</feature>
<accession>A0A545SMW0</accession>
<dbReference type="AlphaFoldDB" id="A0A545SMW0"/>
<name>A0A545SMW0_9GAMM</name>
<proteinExistence type="predicted"/>
<keyword evidence="1" id="KW-0732">Signal</keyword>
<evidence type="ECO:0000259" key="2">
    <source>
        <dbReference type="Pfam" id="PF13407"/>
    </source>
</evidence>
<protein>
    <submittedName>
        <fullName evidence="3">Substrate-binding domain-containing protein</fullName>
    </submittedName>
</protein>
<gene>
    <name evidence="3" type="ORF">FKG94_27230</name>
</gene>
<evidence type="ECO:0000256" key="1">
    <source>
        <dbReference type="SAM" id="SignalP"/>
    </source>
</evidence>
<dbReference type="OrthoDB" id="9342512at2"/>
<dbReference type="RefSeq" id="WP_142930116.1">
    <property type="nucleotide sequence ID" value="NZ_ML660117.1"/>
</dbReference>
<evidence type="ECO:0000313" key="4">
    <source>
        <dbReference type="Proteomes" id="UP000319732"/>
    </source>
</evidence>
<evidence type="ECO:0000313" key="3">
    <source>
        <dbReference type="EMBL" id="TQV66291.1"/>
    </source>
</evidence>
<dbReference type="GO" id="GO:0055085">
    <property type="term" value="P:transmembrane transport"/>
    <property type="evidence" value="ECO:0007669"/>
    <property type="project" value="UniProtKB-ARBA"/>
</dbReference>
<reference evidence="3 4" key="1">
    <citation type="submission" date="2019-06" db="EMBL/GenBank/DDBJ databases">
        <title>Whole genome sequence for Cellvibrionaceae sp. R142.</title>
        <authorList>
            <person name="Wang G."/>
        </authorList>
    </citation>
    <scope>NUCLEOTIDE SEQUENCE [LARGE SCALE GENOMIC DNA]</scope>
    <source>
        <strain evidence="3 4">R142</strain>
    </source>
</reference>
<organism evidence="3 4">
    <name type="scientific">Exilibacterium tricleocarpae</name>
    <dbReference type="NCBI Taxonomy" id="2591008"/>
    <lineage>
        <taxon>Bacteria</taxon>
        <taxon>Pseudomonadati</taxon>
        <taxon>Pseudomonadota</taxon>
        <taxon>Gammaproteobacteria</taxon>
        <taxon>Cellvibrionales</taxon>
        <taxon>Cellvibrionaceae</taxon>
        <taxon>Exilibacterium</taxon>
    </lineage>
</organism>
<dbReference type="InterPro" id="IPR028082">
    <property type="entry name" value="Peripla_BP_I"/>
</dbReference>
<dbReference type="Gene3D" id="3.40.50.2300">
    <property type="match status" value="2"/>
</dbReference>